<evidence type="ECO:0000313" key="12">
    <source>
        <dbReference type="EMBL" id="CAL1400166.1"/>
    </source>
</evidence>
<dbReference type="CDD" id="cd03784">
    <property type="entry name" value="GT1_Gtf-like"/>
    <property type="match status" value="1"/>
</dbReference>
<dbReference type="InterPro" id="IPR058980">
    <property type="entry name" value="Glyco_transf_N"/>
</dbReference>
<dbReference type="GO" id="GO:0006952">
    <property type="term" value="P:defense response"/>
    <property type="evidence" value="ECO:0007669"/>
    <property type="project" value="UniProtKB-KW"/>
</dbReference>
<name>A0AAV2FP79_9ROSI</name>
<keyword evidence="4 9" id="KW-0808">Transferase</keyword>
<evidence type="ECO:0000259" key="11">
    <source>
        <dbReference type="Pfam" id="PF26168"/>
    </source>
</evidence>
<evidence type="ECO:0000256" key="3">
    <source>
        <dbReference type="ARBA" id="ARBA00022676"/>
    </source>
</evidence>
<gene>
    <name evidence="12" type="ORF">LTRI10_LOCUS40312</name>
</gene>
<dbReference type="Pfam" id="PF26168">
    <property type="entry name" value="Glyco_transf_N"/>
    <property type="match status" value="1"/>
</dbReference>
<dbReference type="GO" id="GO:0080043">
    <property type="term" value="F:quercetin 3-O-glucosyltransferase activity"/>
    <property type="evidence" value="ECO:0007669"/>
    <property type="project" value="TreeGrafter"/>
</dbReference>
<dbReference type="Pfam" id="PF00201">
    <property type="entry name" value="UDPGT"/>
    <property type="match status" value="1"/>
</dbReference>
<comment type="similarity">
    <text evidence="2 9">Belongs to the UDP-glycosyltransferase family.</text>
</comment>
<dbReference type="SUPFAM" id="SSF53756">
    <property type="entry name" value="UDP-Glycosyltransferase/glycogen phosphorylase"/>
    <property type="match status" value="1"/>
</dbReference>
<dbReference type="PANTHER" id="PTHR11926:SF1439">
    <property type="entry name" value="GLYCOSYLTRANSFERASE"/>
    <property type="match status" value="1"/>
</dbReference>
<dbReference type="Proteomes" id="UP001497516">
    <property type="component" value="Chromosome 7"/>
</dbReference>
<dbReference type="GO" id="GO:0080044">
    <property type="term" value="F:quercetin 7-O-glucosyltransferase activity"/>
    <property type="evidence" value="ECO:0007669"/>
    <property type="project" value="TreeGrafter"/>
</dbReference>
<evidence type="ECO:0000256" key="1">
    <source>
        <dbReference type="ARBA" id="ARBA00004935"/>
    </source>
</evidence>
<dbReference type="EMBL" id="OZ034820">
    <property type="protein sequence ID" value="CAL1400166.1"/>
    <property type="molecule type" value="Genomic_DNA"/>
</dbReference>
<dbReference type="InterPro" id="IPR035595">
    <property type="entry name" value="UDP_glycos_trans_CS"/>
</dbReference>
<dbReference type="EC" id="2.4.1.-" evidence="10"/>
<accession>A0AAV2FP79</accession>
<evidence type="ECO:0000256" key="8">
    <source>
        <dbReference type="ARBA" id="ARBA00056778"/>
    </source>
</evidence>
<comment type="catalytic activity">
    <reaction evidence="7">
        <text>2-hydroxy-2-methylpropanenitrile + UDP-alpha-D-glucose = linamarin + UDP + H(+)</text>
        <dbReference type="Rhea" id="RHEA:20009"/>
        <dbReference type="ChEBI" id="CHEBI:15348"/>
        <dbReference type="ChEBI" id="CHEBI:15378"/>
        <dbReference type="ChEBI" id="CHEBI:16441"/>
        <dbReference type="ChEBI" id="CHEBI:58223"/>
        <dbReference type="ChEBI" id="CHEBI:58885"/>
        <dbReference type="EC" id="2.4.1.63"/>
    </reaction>
</comment>
<dbReference type="PROSITE" id="PS00375">
    <property type="entry name" value="UDPGT"/>
    <property type="match status" value="1"/>
</dbReference>
<comment type="function">
    <text evidence="8">UDP-glucosyltransferase catalyzing in planta synthesis of cyanogenic glucosides. Able to glucosylate acetone cyanohydrin and 2-hydroxy-2-methylbutyronitrile, forming linamarin and lotaustralin. Also accepts, to some extent, a wide range of potential acceptor substrates, including simple alcohols, flavonoids, isoflavonoids and other hydroxynitriles such as p-hydroxymandelonitrile, mandelonitrile, (E)-4-hydroxy-2-methylbut-2-enenitrile and (E)- 2-(hydroxymethyl)but-2-enenitrile.</text>
</comment>
<dbReference type="AlphaFoldDB" id="A0AAV2FP79"/>
<evidence type="ECO:0000256" key="9">
    <source>
        <dbReference type="RuleBase" id="RU003718"/>
    </source>
</evidence>
<evidence type="ECO:0000256" key="7">
    <source>
        <dbReference type="ARBA" id="ARBA00052877"/>
    </source>
</evidence>
<proteinExistence type="inferred from homology"/>
<dbReference type="InterPro" id="IPR002213">
    <property type="entry name" value="UDP_glucos_trans"/>
</dbReference>
<dbReference type="PANTHER" id="PTHR11926">
    <property type="entry name" value="GLUCOSYL/GLUCURONOSYL TRANSFERASES"/>
    <property type="match status" value="1"/>
</dbReference>
<keyword evidence="3 9" id="KW-0328">Glycosyltransferase</keyword>
<organism evidence="12 13">
    <name type="scientific">Linum trigynum</name>
    <dbReference type="NCBI Taxonomy" id="586398"/>
    <lineage>
        <taxon>Eukaryota</taxon>
        <taxon>Viridiplantae</taxon>
        <taxon>Streptophyta</taxon>
        <taxon>Embryophyta</taxon>
        <taxon>Tracheophyta</taxon>
        <taxon>Spermatophyta</taxon>
        <taxon>Magnoliopsida</taxon>
        <taxon>eudicotyledons</taxon>
        <taxon>Gunneridae</taxon>
        <taxon>Pentapetalae</taxon>
        <taxon>rosids</taxon>
        <taxon>fabids</taxon>
        <taxon>Malpighiales</taxon>
        <taxon>Linaceae</taxon>
        <taxon>Linum</taxon>
    </lineage>
</organism>
<dbReference type="GO" id="GO:0050057">
    <property type="term" value="F:linamarin synthase activity"/>
    <property type="evidence" value="ECO:0007669"/>
    <property type="project" value="UniProtKB-EC"/>
</dbReference>
<keyword evidence="13" id="KW-1185">Reference proteome</keyword>
<feature type="domain" description="Glycosyltransferase N-terminal" evidence="11">
    <location>
        <begin position="20"/>
        <end position="142"/>
    </location>
</feature>
<protein>
    <recommendedName>
        <fullName evidence="10">Glycosyltransferase</fullName>
        <ecNumber evidence="10">2.4.1.-</ecNumber>
    </recommendedName>
</protein>
<evidence type="ECO:0000256" key="6">
    <source>
        <dbReference type="ARBA" id="ARBA00047606"/>
    </source>
</evidence>
<comment type="pathway">
    <text evidence="1">Pigment biosynthesis; anthocyanin biosynthesis.</text>
</comment>
<comment type="catalytic activity">
    <reaction evidence="6">
        <text>an anthocyanidin + UDP-alpha-D-glucose + H(+) = an anthocyanidin 3-O-beta-D-glucoside + UDP</text>
        <dbReference type="Rhea" id="RHEA:20093"/>
        <dbReference type="ChEBI" id="CHEBI:15378"/>
        <dbReference type="ChEBI" id="CHEBI:16307"/>
        <dbReference type="ChEBI" id="CHEBI:58223"/>
        <dbReference type="ChEBI" id="CHEBI:58885"/>
        <dbReference type="ChEBI" id="CHEBI:143576"/>
        <dbReference type="EC" id="2.4.1.115"/>
    </reaction>
</comment>
<evidence type="ECO:0000256" key="10">
    <source>
        <dbReference type="RuleBase" id="RU362057"/>
    </source>
</evidence>
<dbReference type="GO" id="GO:0047213">
    <property type="term" value="F:anthocyanidin 3-O-glucosyltransferase activity"/>
    <property type="evidence" value="ECO:0007669"/>
    <property type="project" value="UniProtKB-EC"/>
</dbReference>
<dbReference type="FunFam" id="3.40.50.2000:FF:000027">
    <property type="entry name" value="Glycosyltransferase"/>
    <property type="match status" value="1"/>
</dbReference>
<evidence type="ECO:0000256" key="2">
    <source>
        <dbReference type="ARBA" id="ARBA00009995"/>
    </source>
</evidence>
<dbReference type="Gene3D" id="3.40.50.2000">
    <property type="entry name" value="Glycogen Phosphorylase B"/>
    <property type="match status" value="2"/>
</dbReference>
<evidence type="ECO:0000256" key="4">
    <source>
        <dbReference type="ARBA" id="ARBA00022679"/>
    </source>
</evidence>
<dbReference type="FunFam" id="3.40.50.2000:FF:000055">
    <property type="entry name" value="Glycosyltransferase"/>
    <property type="match status" value="1"/>
</dbReference>
<sequence>MMMSTPSAEQQQRPEKPHAVLLPCPAQGHINPFMQLAKLLHLQGFHITFVNTEHNHRRLVRTGGPEAVKDLPDFQFQAIPDGLPPSDNDATQDPAALCYATQNYCLEPFLELIDKLNSSSDDIPPVSCIVSDGVMTFGIRAAELLGVQHATFWTASACGFLGYLQFDELIRRGISPLKDANLVDGTLESPLGWILGMRNIRLRDLPSFATTMDVDDVAFHFVRTETRNCLKSSGAIIFNTFDAFEEPVLEAIRTNFAGQQVYTIGPLHLLGKEMYEPETESTSISLNLWKEDLKCMEWLDEKEPQSVVYVNYGSMAVMSDDHLKEIAWGLAESKRPFLWIIRSDIAMGSSAILPIEFLDEIKGRGCLAGWCPQQEVLSHPAVGVFLTHCGWNSTMESVSAGVPMICWPFYAEQQTNCRYACTEWGIGVELSKDVKRNEVVDAVEEMMNGEEGKAMKHKALEWQKKAREAVGVQGSSLDNFMQFLLDYDHKNKHRHAGSI</sequence>
<evidence type="ECO:0000256" key="5">
    <source>
        <dbReference type="ARBA" id="ARBA00022821"/>
    </source>
</evidence>
<keyword evidence="5" id="KW-0611">Plant defense</keyword>
<evidence type="ECO:0000313" key="13">
    <source>
        <dbReference type="Proteomes" id="UP001497516"/>
    </source>
</evidence>
<reference evidence="12 13" key="1">
    <citation type="submission" date="2024-04" db="EMBL/GenBank/DDBJ databases">
        <authorList>
            <person name="Fracassetti M."/>
        </authorList>
    </citation>
    <scope>NUCLEOTIDE SEQUENCE [LARGE SCALE GENOMIC DNA]</scope>
</reference>